<dbReference type="EMBL" id="VWRR01000013">
    <property type="protein sequence ID" value="KAF6001709.1"/>
    <property type="molecule type" value="Genomic_DNA"/>
</dbReference>
<accession>A0A7J7IG96</accession>
<comment type="caution">
    <text evidence="1">The sequence shown here is derived from an EMBL/GenBank/DDBJ whole genome shotgun (WGS) entry which is preliminary data.</text>
</comment>
<gene>
    <name evidence="1" type="ORF">F1559_001993</name>
</gene>
<evidence type="ECO:0000313" key="1">
    <source>
        <dbReference type="EMBL" id="KAF6001709.1"/>
    </source>
</evidence>
<reference evidence="1 2" key="1">
    <citation type="journal article" date="2020" name="J. Phycol.">
        <title>Comparative genome analysis reveals Cyanidiococcus gen. nov., a new extremophilic red algal genus sister to Cyanidioschyzon (Cyanidioschyzonaceae, Rhodophyta).</title>
        <authorList>
            <person name="Liu S.-L."/>
            <person name="Chiang Y.-R."/>
            <person name="Yoon H.S."/>
            <person name="Fu H.-Y."/>
        </authorList>
    </citation>
    <scope>NUCLEOTIDE SEQUENCE [LARGE SCALE GENOMIC DNA]</scope>
    <source>
        <strain evidence="1 2">THAL066</strain>
    </source>
</reference>
<protein>
    <submittedName>
        <fullName evidence="1">Uncharacterized protein</fullName>
    </submittedName>
</protein>
<proteinExistence type="predicted"/>
<organism evidence="1 2">
    <name type="scientific">Cyanidiococcus yangmingshanensis</name>
    <dbReference type="NCBI Taxonomy" id="2690220"/>
    <lineage>
        <taxon>Eukaryota</taxon>
        <taxon>Rhodophyta</taxon>
        <taxon>Bangiophyceae</taxon>
        <taxon>Cyanidiales</taxon>
        <taxon>Cyanidiaceae</taxon>
        <taxon>Cyanidiococcus</taxon>
    </lineage>
</organism>
<sequence>MTLKPTVLEQSPRLSFDCLILAATRAGKPFFFWSACSLPAWQQRYLAASLGATVAGLVARLWHQVQLADVATSPRFLVESARRVWCLDLSTTDCVFLACVGESRATQGREQRWLETSLLTWLRRALLCQLQASVLATLRDRPAFEVHRYIDVTSVSRVFHGFWSHPLAYTLELLPVSGPLLYPSQRSQLLALTLQVVSIIEKRTRPARVRACLLVDLVTMGVVVARIPTPCAASRCLLMLGLVGYNPQETCLRMQIPGEQPQYLLVAGSNRYRLVYALEYPVSPVLFEEEPIRSLHESILQMAYDLHTAAMEMLMSPLMNLTGQLASRDNMQPASVETETQDAPVEPFPLVLAALFEKSRKLIGTNTNHTWNMWLFAAYQDFEERHRHEPSRTPFCQTVSTRSVYCFPEVVLYGETCVVFVGIDTANAPSGVTRISTQIPKEVEAIQQRWVSHLQQLSLHSPVLGDAEQDPEWYLVTGLCRLLYR</sequence>
<dbReference type="AlphaFoldDB" id="A0A7J7IG96"/>
<name>A0A7J7IG96_9RHOD</name>
<dbReference type="OrthoDB" id="10494079at2759"/>
<keyword evidence="2" id="KW-1185">Reference proteome</keyword>
<evidence type="ECO:0000313" key="2">
    <source>
        <dbReference type="Proteomes" id="UP000530660"/>
    </source>
</evidence>
<dbReference type="Proteomes" id="UP000530660">
    <property type="component" value="Unassembled WGS sequence"/>
</dbReference>